<evidence type="ECO:0000313" key="1">
    <source>
        <dbReference type="EMBL" id="CAG8652574.1"/>
    </source>
</evidence>
<gene>
    <name evidence="1" type="ORF">RPERSI_LOCUS7937</name>
</gene>
<accession>A0ACA9NLI5</accession>
<proteinExistence type="predicted"/>
<keyword evidence="2" id="KW-1185">Reference proteome</keyword>
<dbReference type="EMBL" id="CAJVQC010013930">
    <property type="protein sequence ID" value="CAG8652574.1"/>
    <property type="molecule type" value="Genomic_DNA"/>
</dbReference>
<sequence length="317" mass="36816">RESLKPSTILSDTLFEIDDHLTFQDLLQQADVEYESNEIVKVEIRCVGNKQYNTVASGVKSSLILCRKDERNVSHIRFTIKDGSIQSTSSSNQLDAFNIIMERSTQRSLPPLKSSNSKRDKLYNDILSKLKDKDCGWLDGKEITIGKQFVESLTALLWELDEHHQKLHDRGCQIPEIFLTLHGYQNKQYYKKESHHKKGILQRSKLELLVEAVEKCITQPWAGSESWNEFINEVFMLISCVQKYILYLEHVSNSVNTIRNAVEPARNPVDNSNIEIRIECFRQNLKECYKLLATKMHDVNDYEVVLLDEYLPVNKYE</sequence>
<name>A0ACA9NLI5_9GLOM</name>
<evidence type="ECO:0000313" key="2">
    <source>
        <dbReference type="Proteomes" id="UP000789920"/>
    </source>
</evidence>
<reference evidence="1" key="1">
    <citation type="submission" date="2021-06" db="EMBL/GenBank/DDBJ databases">
        <authorList>
            <person name="Kallberg Y."/>
            <person name="Tangrot J."/>
            <person name="Rosling A."/>
        </authorList>
    </citation>
    <scope>NUCLEOTIDE SEQUENCE</scope>
    <source>
        <strain evidence="1">MA461A</strain>
    </source>
</reference>
<dbReference type="Proteomes" id="UP000789920">
    <property type="component" value="Unassembled WGS sequence"/>
</dbReference>
<protein>
    <submittedName>
        <fullName evidence="1">20122_t:CDS:1</fullName>
    </submittedName>
</protein>
<organism evidence="1 2">
    <name type="scientific">Racocetra persica</name>
    <dbReference type="NCBI Taxonomy" id="160502"/>
    <lineage>
        <taxon>Eukaryota</taxon>
        <taxon>Fungi</taxon>
        <taxon>Fungi incertae sedis</taxon>
        <taxon>Mucoromycota</taxon>
        <taxon>Glomeromycotina</taxon>
        <taxon>Glomeromycetes</taxon>
        <taxon>Diversisporales</taxon>
        <taxon>Gigasporaceae</taxon>
        <taxon>Racocetra</taxon>
    </lineage>
</organism>
<comment type="caution">
    <text evidence="1">The sequence shown here is derived from an EMBL/GenBank/DDBJ whole genome shotgun (WGS) entry which is preliminary data.</text>
</comment>
<feature type="non-terminal residue" evidence="1">
    <location>
        <position position="1"/>
    </location>
</feature>